<feature type="binding site" evidence="13">
    <location>
        <begin position="536"/>
        <end position="537"/>
    </location>
    <ligand>
        <name>FAD</name>
        <dbReference type="ChEBI" id="CHEBI:57692"/>
    </ligand>
</feature>
<gene>
    <name evidence="17" type="ORF">M413DRAFT_28422</name>
</gene>
<reference evidence="17 18" key="1">
    <citation type="submission" date="2014-04" db="EMBL/GenBank/DDBJ databases">
        <authorList>
            <consortium name="DOE Joint Genome Institute"/>
            <person name="Kuo A."/>
            <person name="Gay G."/>
            <person name="Dore J."/>
            <person name="Kohler A."/>
            <person name="Nagy L.G."/>
            <person name="Floudas D."/>
            <person name="Copeland A."/>
            <person name="Barry K.W."/>
            <person name="Cichocki N."/>
            <person name="Veneault-Fourrey C."/>
            <person name="LaButti K."/>
            <person name="Lindquist E.A."/>
            <person name="Lipzen A."/>
            <person name="Lundell T."/>
            <person name="Morin E."/>
            <person name="Murat C."/>
            <person name="Sun H."/>
            <person name="Tunlid A."/>
            <person name="Henrissat B."/>
            <person name="Grigoriev I.V."/>
            <person name="Hibbett D.S."/>
            <person name="Martin F."/>
            <person name="Nordberg H.P."/>
            <person name="Cantor M.N."/>
            <person name="Hua S.X."/>
        </authorList>
    </citation>
    <scope>NUCLEOTIDE SEQUENCE [LARGE SCALE GENOMIC DNA]</scope>
    <source>
        <strain evidence="18">h7</strain>
    </source>
</reference>
<dbReference type="Gene3D" id="3.50.50.60">
    <property type="entry name" value="FAD/NAD(P)-binding domain"/>
    <property type="match status" value="1"/>
</dbReference>
<dbReference type="EMBL" id="KN831782">
    <property type="protein sequence ID" value="KIM40626.1"/>
    <property type="molecule type" value="Genomic_DNA"/>
</dbReference>
<evidence type="ECO:0000256" key="6">
    <source>
        <dbReference type="ARBA" id="ARBA00022525"/>
    </source>
</evidence>
<evidence type="ECO:0000256" key="8">
    <source>
        <dbReference type="ARBA" id="ARBA00033986"/>
    </source>
</evidence>
<evidence type="ECO:0000256" key="10">
    <source>
        <dbReference type="ARBA" id="ARBA00034029"/>
    </source>
</evidence>
<evidence type="ECO:0000256" key="13">
    <source>
        <dbReference type="PIRSR" id="PIRSR000137-2"/>
    </source>
</evidence>
<comment type="subunit">
    <text evidence="4">Monomer.</text>
</comment>
<dbReference type="InterPro" id="IPR000172">
    <property type="entry name" value="GMC_OxRdtase_N"/>
</dbReference>
<keyword evidence="14" id="KW-0285">Flavoprotein</keyword>
<comment type="cofactor">
    <cofactor evidence="1 13">
        <name>FAD</name>
        <dbReference type="ChEBI" id="CHEBI:57692"/>
    </cofactor>
</comment>
<dbReference type="Pfam" id="PF05199">
    <property type="entry name" value="GMC_oxred_C"/>
    <property type="match status" value="1"/>
</dbReference>
<name>A0A0C3CAL9_HEBCY</name>
<feature type="domain" description="Glucose-methanol-choline oxidoreductase N-terminal" evidence="15">
    <location>
        <begin position="89"/>
        <end position="112"/>
    </location>
</feature>
<dbReference type="SUPFAM" id="SSF51905">
    <property type="entry name" value="FAD/NAD(P)-binding domain"/>
    <property type="match status" value="1"/>
</dbReference>
<dbReference type="AlphaFoldDB" id="A0A0C3CAL9"/>
<feature type="binding site" evidence="13">
    <location>
        <position position="233"/>
    </location>
    <ligand>
        <name>FAD</name>
        <dbReference type="ChEBI" id="CHEBI:57692"/>
    </ligand>
</feature>
<evidence type="ECO:0000256" key="2">
    <source>
        <dbReference type="ARBA" id="ARBA00004613"/>
    </source>
</evidence>
<dbReference type="PIRSF" id="PIRSF000137">
    <property type="entry name" value="Alcohol_oxidase"/>
    <property type="match status" value="1"/>
</dbReference>
<evidence type="ECO:0000256" key="11">
    <source>
        <dbReference type="ARBA" id="ARBA00034050"/>
    </source>
</evidence>
<dbReference type="SUPFAM" id="SSF54373">
    <property type="entry name" value="FAD-linked reductases, C-terminal domain"/>
    <property type="match status" value="1"/>
</dbReference>
<evidence type="ECO:0000256" key="4">
    <source>
        <dbReference type="ARBA" id="ARBA00011245"/>
    </source>
</evidence>
<reference evidence="18" key="2">
    <citation type="submission" date="2015-01" db="EMBL/GenBank/DDBJ databases">
        <title>Evolutionary Origins and Diversification of the Mycorrhizal Mutualists.</title>
        <authorList>
            <consortium name="DOE Joint Genome Institute"/>
            <consortium name="Mycorrhizal Genomics Consortium"/>
            <person name="Kohler A."/>
            <person name="Kuo A."/>
            <person name="Nagy L.G."/>
            <person name="Floudas D."/>
            <person name="Copeland A."/>
            <person name="Barry K.W."/>
            <person name="Cichocki N."/>
            <person name="Veneault-Fourrey C."/>
            <person name="LaButti K."/>
            <person name="Lindquist E.A."/>
            <person name="Lipzen A."/>
            <person name="Lundell T."/>
            <person name="Morin E."/>
            <person name="Murat C."/>
            <person name="Riley R."/>
            <person name="Ohm R."/>
            <person name="Sun H."/>
            <person name="Tunlid A."/>
            <person name="Henrissat B."/>
            <person name="Grigoriev I.V."/>
            <person name="Hibbett D.S."/>
            <person name="Martin F."/>
        </authorList>
    </citation>
    <scope>NUCLEOTIDE SEQUENCE [LARGE SCALE GENOMIC DNA]</scope>
    <source>
        <strain evidence="18">h7</strain>
    </source>
</reference>
<dbReference type="HOGENOM" id="CLU_002865_5_1_1"/>
<evidence type="ECO:0000256" key="1">
    <source>
        <dbReference type="ARBA" id="ARBA00001974"/>
    </source>
</evidence>
<comment type="function">
    <text evidence="7">Catalyzes the single-oxidation or sequential double oxidation reaction of carbohydrates primarily at carbon-2 and/or carbon-3 with the concomitant reduction of the flavin. The enzyme exhibits a broad sugar substrate specificity, oxidizing different aldopyranoses to the corresponding C-1, C-2, C-3 or C-1,2, C-2,3 and C-3,4 (di)dehydro sugars with substrate-specific regioselectivity. Accepts only a narrow range of electron acceptors such as substituted benzoquinones and complexed metal ions and reacts extremely slowly with O(2) as acceptor. May play a role in the natural recycling of plant matter by oxidizing all major monosaccharides in lignocellulose and by reducing quinone compounds or reactive radical species generated during lignin depolymerization.</text>
</comment>
<feature type="binding site" evidence="13">
    <location>
        <begin position="99"/>
        <end position="102"/>
    </location>
    <ligand>
        <name>FAD</name>
        <dbReference type="ChEBI" id="CHEBI:57692"/>
    </ligand>
</feature>
<comment type="similarity">
    <text evidence="3 14">Belongs to the GMC oxidoreductase family.</text>
</comment>
<dbReference type="GO" id="GO:0050660">
    <property type="term" value="F:flavin adenine dinucleotide binding"/>
    <property type="evidence" value="ECO:0007669"/>
    <property type="project" value="InterPro"/>
</dbReference>
<dbReference type="EC" id="1.1.99.29" evidence="5"/>
<dbReference type="Gene3D" id="3.30.560.10">
    <property type="entry name" value="Glucose Oxidase, domain 3"/>
    <property type="match status" value="1"/>
</dbReference>
<keyword evidence="13 14" id="KW-0274">FAD</keyword>
<comment type="catalytic activity">
    <reaction evidence="10">
        <text>pyranose + acceptor = pyranos-3-ulose + reduced acceptor.</text>
        <dbReference type="EC" id="1.1.99.29"/>
    </reaction>
</comment>
<evidence type="ECO:0000259" key="15">
    <source>
        <dbReference type="PROSITE" id="PS00623"/>
    </source>
</evidence>
<evidence type="ECO:0000256" key="7">
    <source>
        <dbReference type="ARBA" id="ARBA00024699"/>
    </source>
</evidence>
<evidence type="ECO:0000256" key="9">
    <source>
        <dbReference type="ARBA" id="ARBA00034010"/>
    </source>
</evidence>
<comment type="catalytic activity">
    <reaction evidence="11">
        <text>a pyranoside + acceptor = a pyranosid-3-ulose + reduced acceptor.</text>
        <dbReference type="EC" id="1.1.99.29"/>
    </reaction>
</comment>
<protein>
    <recommendedName>
        <fullName evidence="5">pyranose dehydrogenase (acceptor)</fullName>
        <ecNumber evidence="5">1.1.99.29</ecNumber>
    </recommendedName>
</protein>
<sequence length="608" mass="66005">MLSTEGTIYDIIFAGGGASACITAGRLAAADPTLKILVVEAGPHIRESRDHVQPARYFSNLALPKETYTFHKSDASPALLGRSVIVPSGRAVGGGSAVNFMVYTRAAASDYDDWETVYGNKGWGSKDIIPLLKKAETYQPGSANDTHGTSGPLKVSYASDFTNIAENFLEVAAAFDKERGISQDTNAFFQAEKYGRWARYIDGETGRRSDTAHHYIYNQPDNANLEVLDRHRVVKVIFEGERAVGIEYISDTVGRKGGTTTPIAARASRLVVLSAGAFGSPAILERSGIGAKSVLDKNGVKQKVDLPGVGENYMDHNCMFLPFVATEDADSLDQLFRGNPEEVAPYEQQWLKNGKGLMAHNAIDCGIKMRPSAEELAAMSPEFDQRWNSYFANAPDKPVMLYLPYAAYAGAHPAVPRAKYFSIAYFSGYPVSLGHVHITSGTNPYAKSDFHAGFLDDDADLVILRWGYKKSRELARRLRYYAGDLVVGHPNFKPGSKAATSQSNAPTALNASEIVYSKEDDDAIDEYHRRTIETTWHSIGTCAMKAREKGGVVDERLNVYGVKGLKIADCSITPDNVGANTYNTAIAIGEKAAVIIAEDLGIKGVLPA</sequence>
<comment type="catalytic activity">
    <reaction evidence="8">
        <text>pyranose + acceptor = pyranos-2-ulose + reduced acceptor.</text>
        <dbReference type="EC" id="1.1.99.29"/>
    </reaction>
</comment>
<comment type="subcellular location">
    <subcellularLocation>
        <location evidence="2">Secreted</location>
    </subcellularLocation>
</comment>
<dbReference type="PANTHER" id="PTHR11552">
    <property type="entry name" value="GLUCOSE-METHANOL-CHOLINE GMC OXIDOREDUCTASE"/>
    <property type="match status" value="1"/>
</dbReference>
<dbReference type="Pfam" id="PF00732">
    <property type="entry name" value="GMC_oxred_N"/>
    <property type="match status" value="1"/>
</dbReference>
<evidence type="ECO:0000256" key="12">
    <source>
        <dbReference type="ARBA" id="ARBA00034059"/>
    </source>
</evidence>
<evidence type="ECO:0000313" key="17">
    <source>
        <dbReference type="EMBL" id="KIM40626.1"/>
    </source>
</evidence>
<dbReference type="PROSITE" id="PS00623">
    <property type="entry name" value="GMC_OXRED_1"/>
    <property type="match status" value="1"/>
</dbReference>
<evidence type="ECO:0000256" key="14">
    <source>
        <dbReference type="RuleBase" id="RU003968"/>
    </source>
</evidence>
<dbReference type="PROSITE" id="PS00624">
    <property type="entry name" value="GMC_OXRED_2"/>
    <property type="match status" value="1"/>
</dbReference>
<dbReference type="STRING" id="686832.A0A0C3CAL9"/>
<evidence type="ECO:0000256" key="5">
    <source>
        <dbReference type="ARBA" id="ARBA00013177"/>
    </source>
</evidence>
<dbReference type="Proteomes" id="UP000053424">
    <property type="component" value="Unassembled WGS sequence"/>
</dbReference>
<accession>A0A0C3CAL9</accession>
<comment type="catalytic activity">
    <reaction evidence="12">
        <text>a pyranoside + acceptor = a pyranosid-3,4-diulose + reduced acceptor.</text>
        <dbReference type="EC" id="1.1.99.29"/>
    </reaction>
</comment>
<dbReference type="PANTHER" id="PTHR11552:SF78">
    <property type="entry name" value="GLUCOSE-METHANOL-CHOLINE OXIDOREDUCTASE N-TERMINAL DOMAIN-CONTAINING PROTEIN"/>
    <property type="match status" value="1"/>
</dbReference>
<evidence type="ECO:0000259" key="16">
    <source>
        <dbReference type="PROSITE" id="PS00624"/>
    </source>
</evidence>
<keyword evidence="6" id="KW-0964">Secreted</keyword>
<dbReference type="GO" id="GO:0033718">
    <property type="term" value="F:pyranose dehydrogenase (acceptor) activity"/>
    <property type="evidence" value="ECO:0007669"/>
    <property type="project" value="UniProtKB-EC"/>
</dbReference>
<comment type="catalytic activity">
    <reaction evidence="9">
        <text>pyranose + acceptor = pyranos-2,3-diulose + reduced acceptor.</text>
        <dbReference type="EC" id="1.1.99.29"/>
    </reaction>
</comment>
<dbReference type="InterPro" id="IPR007867">
    <property type="entry name" value="GMC_OxRtase_C"/>
</dbReference>
<evidence type="ECO:0000256" key="3">
    <source>
        <dbReference type="ARBA" id="ARBA00010790"/>
    </source>
</evidence>
<feature type="domain" description="Glucose-methanol-choline oxidoreductase N-terminal" evidence="16">
    <location>
        <begin position="276"/>
        <end position="290"/>
    </location>
</feature>
<organism evidence="17 18">
    <name type="scientific">Hebeloma cylindrosporum</name>
    <dbReference type="NCBI Taxonomy" id="76867"/>
    <lineage>
        <taxon>Eukaryota</taxon>
        <taxon>Fungi</taxon>
        <taxon>Dikarya</taxon>
        <taxon>Basidiomycota</taxon>
        <taxon>Agaricomycotina</taxon>
        <taxon>Agaricomycetes</taxon>
        <taxon>Agaricomycetidae</taxon>
        <taxon>Agaricales</taxon>
        <taxon>Agaricineae</taxon>
        <taxon>Hymenogastraceae</taxon>
        <taxon>Hebeloma</taxon>
    </lineage>
</organism>
<dbReference type="InterPro" id="IPR012132">
    <property type="entry name" value="GMC_OxRdtase"/>
</dbReference>
<dbReference type="GO" id="GO:0005576">
    <property type="term" value="C:extracellular region"/>
    <property type="evidence" value="ECO:0007669"/>
    <property type="project" value="UniProtKB-SubCell"/>
</dbReference>
<dbReference type="OrthoDB" id="269227at2759"/>
<proteinExistence type="inferred from homology"/>
<evidence type="ECO:0000313" key="18">
    <source>
        <dbReference type="Proteomes" id="UP000053424"/>
    </source>
</evidence>
<dbReference type="InterPro" id="IPR036188">
    <property type="entry name" value="FAD/NAD-bd_sf"/>
</dbReference>
<keyword evidence="18" id="KW-1185">Reference proteome</keyword>